<keyword evidence="4" id="KW-1185">Reference proteome</keyword>
<dbReference type="OrthoDB" id="5240629at2"/>
<dbReference type="InterPro" id="IPR030678">
    <property type="entry name" value="Peptide/Ni-bd"/>
</dbReference>
<dbReference type="Proteomes" id="UP000292235">
    <property type="component" value="Chromosome"/>
</dbReference>
<dbReference type="CDD" id="cd08506">
    <property type="entry name" value="PBP2_clavulanate_OppA2"/>
    <property type="match status" value="1"/>
</dbReference>
<dbReference type="GO" id="GO:1904680">
    <property type="term" value="F:peptide transmembrane transporter activity"/>
    <property type="evidence" value="ECO:0007669"/>
    <property type="project" value="TreeGrafter"/>
</dbReference>
<dbReference type="InterPro" id="IPR039424">
    <property type="entry name" value="SBP_5"/>
</dbReference>
<evidence type="ECO:0000259" key="2">
    <source>
        <dbReference type="Pfam" id="PF00496"/>
    </source>
</evidence>
<dbReference type="AlphaFoldDB" id="A0A4P6Q705"/>
<dbReference type="InterPro" id="IPR000914">
    <property type="entry name" value="SBP_5_dom"/>
</dbReference>
<proteinExistence type="predicted"/>
<organism evidence="3 4">
    <name type="scientific">Streptomonospora litoralis</name>
    <dbReference type="NCBI Taxonomy" id="2498135"/>
    <lineage>
        <taxon>Bacteria</taxon>
        <taxon>Bacillati</taxon>
        <taxon>Actinomycetota</taxon>
        <taxon>Actinomycetes</taxon>
        <taxon>Streptosporangiales</taxon>
        <taxon>Nocardiopsidaceae</taxon>
        <taxon>Streptomonospora</taxon>
    </lineage>
</organism>
<dbReference type="SUPFAM" id="SSF53850">
    <property type="entry name" value="Periplasmic binding protein-like II"/>
    <property type="match status" value="1"/>
</dbReference>
<reference evidence="3 4" key="1">
    <citation type="submission" date="2019-02" db="EMBL/GenBank/DDBJ databases">
        <authorList>
            <person name="Khodamoradi S."/>
            <person name="Hahnke R.L."/>
            <person name="Kaempfer P."/>
            <person name="Schumann P."/>
            <person name="Rohde M."/>
            <person name="Steinert M."/>
            <person name="Luzhetskyy A."/>
            <person name="Wink J."/>
            <person name="Ruckert C."/>
        </authorList>
    </citation>
    <scope>NUCLEOTIDE SEQUENCE [LARGE SCALE GENOMIC DNA]</scope>
    <source>
        <strain evidence="3 4">M2</strain>
    </source>
</reference>
<gene>
    <name evidence="3" type="primary">hbpA</name>
    <name evidence="3" type="ORF">EKD16_14080</name>
</gene>
<dbReference type="PANTHER" id="PTHR30290:SF83">
    <property type="entry name" value="ABC TRANSPORTER SUBSTRATE-BINDING PROTEIN"/>
    <property type="match status" value="1"/>
</dbReference>
<sequence>MTKKWLGLAAAGTSVAMLLTACGGGGNEDGGGGGGDYSVDDSAITSIVDKGTEKGGTLKFAHSDQFDSLDPGNTYYAANWDFTRLYARTLVTYPQKPGEKGQEPIPDLATDLGEVSDDGLTWTYTLKKGLRFQDGSKITSEDVKYAIARSNFAPEVLNKGPNYFFQLLDAGDYQGPYENDDLDDFTGVTTPDDRTVKFHLKKPFAEFDYLAAMPQTSPVPADADTGDQYQTKVVSNGPYKFESEWTPGQTLTLVRNEEYDPETDPLTRNRPDKIQVQFKQEENDRDKRLLNGDLHVDVAGLGVEASARQDILRSEDLKANADNPQTGFLLYFAINPNVEPFDDKACREAILYGADKTAMQGAWGGTIAGDIATNMLPPSIKGYEDIDPYGTKGHKGSKQKVEQALEECGMPDGFSTNISYRSDRDKEKKTAEALQQALKQYGIETDLKGYPAGTYTSEQAGSPEFVHREELGIMAYGWGADWPSGYGFMSQIMHGDSIKQAGNSNLSELDDPKVNELLDRSVQTESAEERADIYGQVNQLAMESATFLPYLNQKALLYRPEELSNVYFSEAYKMYDYSALGLEQN</sequence>
<dbReference type="Gene3D" id="3.40.190.10">
    <property type="entry name" value="Periplasmic binding protein-like II"/>
    <property type="match status" value="1"/>
</dbReference>
<dbReference type="PIRSF" id="PIRSF002741">
    <property type="entry name" value="MppA"/>
    <property type="match status" value="1"/>
</dbReference>
<dbReference type="EMBL" id="CP036455">
    <property type="protein sequence ID" value="QBI54597.1"/>
    <property type="molecule type" value="Genomic_DNA"/>
</dbReference>
<evidence type="ECO:0000256" key="1">
    <source>
        <dbReference type="SAM" id="SignalP"/>
    </source>
</evidence>
<evidence type="ECO:0000313" key="3">
    <source>
        <dbReference type="EMBL" id="QBI54597.1"/>
    </source>
</evidence>
<protein>
    <submittedName>
        <fullName evidence="3">Heme-binding protein A</fullName>
    </submittedName>
</protein>
<feature type="domain" description="Solute-binding protein family 5" evidence="2">
    <location>
        <begin position="103"/>
        <end position="497"/>
    </location>
</feature>
<dbReference type="Gene3D" id="3.10.105.10">
    <property type="entry name" value="Dipeptide-binding Protein, Domain 3"/>
    <property type="match status" value="1"/>
</dbReference>
<name>A0A4P6Q705_9ACTN</name>
<feature type="signal peptide" evidence="1">
    <location>
        <begin position="1"/>
        <end position="21"/>
    </location>
</feature>
<accession>A0A4P6Q705</accession>
<dbReference type="GO" id="GO:0042597">
    <property type="term" value="C:periplasmic space"/>
    <property type="evidence" value="ECO:0007669"/>
    <property type="project" value="UniProtKB-ARBA"/>
</dbReference>
<dbReference type="Pfam" id="PF00496">
    <property type="entry name" value="SBP_bac_5"/>
    <property type="match status" value="1"/>
</dbReference>
<dbReference type="GO" id="GO:0043190">
    <property type="term" value="C:ATP-binding cassette (ABC) transporter complex"/>
    <property type="evidence" value="ECO:0007669"/>
    <property type="project" value="InterPro"/>
</dbReference>
<dbReference type="RefSeq" id="WP_131098752.1">
    <property type="nucleotide sequence ID" value="NZ_CP036455.1"/>
</dbReference>
<feature type="chain" id="PRO_5038480326" evidence="1">
    <location>
        <begin position="22"/>
        <end position="585"/>
    </location>
</feature>
<dbReference type="PROSITE" id="PS51257">
    <property type="entry name" value="PROKAR_LIPOPROTEIN"/>
    <property type="match status" value="1"/>
</dbReference>
<dbReference type="GO" id="GO:0015833">
    <property type="term" value="P:peptide transport"/>
    <property type="evidence" value="ECO:0007669"/>
    <property type="project" value="TreeGrafter"/>
</dbReference>
<keyword evidence="1" id="KW-0732">Signal</keyword>
<dbReference type="KEGG" id="strr:EKD16_14080"/>
<dbReference type="PANTHER" id="PTHR30290">
    <property type="entry name" value="PERIPLASMIC BINDING COMPONENT OF ABC TRANSPORTER"/>
    <property type="match status" value="1"/>
</dbReference>
<evidence type="ECO:0000313" key="4">
    <source>
        <dbReference type="Proteomes" id="UP000292235"/>
    </source>
</evidence>